<dbReference type="EMBL" id="LFRF01000002">
    <property type="protein sequence ID" value="KND94066.1"/>
    <property type="molecule type" value="Genomic_DNA"/>
</dbReference>
<dbReference type="OrthoDB" id="10544555at2759"/>
<keyword evidence="2" id="KW-1185">Reference proteome</keyword>
<accession>A0A0L0NIZ5</accession>
<name>A0A0L0NIZ5_TOLOC</name>
<dbReference type="AlphaFoldDB" id="A0A0L0NIZ5"/>
<dbReference type="Proteomes" id="UP000036947">
    <property type="component" value="Unassembled WGS sequence"/>
</dbReference>
<organism evidence="1 2">
    <name type="scientific">Tolypocladium ophioglossoides (strain CBS 100239)</name>
    <name type="common">Snaketongue truffleclub</name>
    <name type="synonym">Elaphocordyceps ophioglossoides</name>
    <dbReference type="NCBI Taxonomy" id="1163406"/>
    <lineage>
        <taxon>Eukaryota</taxon>
        <taxon>Fungi</taxon>
        <taxon>Dikarya</taxon>
        <taxon>Ascomycota</taxon>
        <taxon>Pezizomycotina</taxon>
        <taxon>Sordariomycetes</taxon>
        <taxon>Hypocreomycetidae</taxon>
        <taxon>Hypocreales</taxon>
        <taxon>Ophiocordycipitaceae</taxon>
        <taxon>Tolypocladium</taxon>
    </lineage>
</organism>
<gene>
    <name evidence="1" type="ORF">TOPH_01200</name>
</gene>
<proteinExistence type="predicted"/>
<protein>
    <submittedName>
        <fullName evidence="1">Uncharacterized protein</fullName>
    </submittedName>
</protein>
<reference evidence="1 2" key="1">
    <citation type="journal article" date="2015" name="BMC Genomics">
        <title>The genome of the truffle-parasite Tolypocladium ophioglossoides and the evolution of antifungal peptaibiotics.</title>
        <authorList>
            <person name="Quandt C.A."/>
            <person name="Bushley K.E."/>
            <person name="Spatafora J.W."/>
        </authorList>
    </citation>
    <scope>NUCLEOTIDE SEQUENCE [LARGE SCALE GENOMIC DNA]</scope>
    <source>
        <strain evidence="1 2">CBS 100239</strain>
    </source>
</reference>
<evidence type="ECO:0000313" key="1">
    <source>
        <dbReference type="EMBL" id="KND94066.1"/>
    </source>
</evidence>
<evidence type="ECO:0000313" key="2">
    <source>
        <dbReference type="Proteomes" id="UP000036947"/>
    </source>
</evidence>
<comment type="caution">
    <text evidence="1">The sequence shown here is derived from an EMBL/GenBank/DDBJ whole genome shotgun (WGS) entry which is preliminary data.</text>
</comment>
<sequence length="119" mass="12807">MKASQTPYLQTQLPSLGGPCRLPHRDARAHTVDLHFAVGDNRLDHALLLEVGDALARERAVHLHSVDEDGDGDEAVRLHILVELLGGRLVEKDGVLGLVLDLALGPLLLLLLCSSSGRL</sequence>